<organism evidence="2 3">
    <name type="scientific">Staphylococcus pseudintermedius</name>
    <dbReference type="NCBI Taxonomy" id="283734"/>
    <lineage>
        <taxon>Bacteria</taxon>
        <taxon>Bacillati</taxon>
        <taxon>Bacillota</taxon>
        <taxon>Bacilli</taxon>
        <taxon>Bacillales</taxon>
        <taxon>Staphylococcaceae</taxon>
        <taxon>Staphylococcus</taxon>
        <taxon>Staphylococcus intermedius group</taxon>
    </lineage>
</organism>
<proteinExistence type="predicted"/>
<reference evidence="3" key="1">
    <citation type="journal article" date="2018" name="Vet. Microbiol.">
        <title>Molecular epidemiology of methicillin-resistant staphylococci amongst veterinary personnel, personnel-owned pets, patients and the hospital environment of two companion animal veterinary hospitals.</title>
        <authorList>
            <person name="Worthing K.A."/>
            <person name="Brown J."/>
            <person name="Gerber L."/>
            <person name="Abraham S."/>
            <person name="Trott D."/>
            <person name="Norris J.M."/>
        </authorList>
    </citation>
    <scope>NUCLEOTIDE SEQUENCE [LARGE SCALE GENOMIC DNA]</scope>
    <source>
        <strain evidence="3">ST496-2</strain>
    </source>
</reference>
<dbReference type="InterPro" id="IPR007119">
    <property type="entry name" value="Phage_tail_spike_N"/>
</dbReference>
<protein>
    <recommendedName>
        <fullName evidence="4">Peptidase S74 domain-containing protein</fullName>
    </recommendedName>
</protein>
<sequence>MIHVMNFKGEIVDFISQSDNAVFPAVHKRDINERMETFDFTILSERTTYMQERNRIIIQDNDKQYREFIIDRISADIDGYTEVETVASYLEDITKARPYAPGKLEKMTTKQALSDVLKDTGWEVSDATEYGGLRTTSWTSYNTRYDVLLQLCTTYDMMADFYIEVGSNRVDKRFVVLRKRNPLFKGKEITYGKDLTGLKRTVDFSEIKTALLCVGPEPEEGKKRVELVVKDDESQAKYGLPGRYNWGIYEPETEDQNMTEKRLRTLGTTELNKRKSEVITYEVTAIDIEKEYKHEIVNLGDMVRIKNRDFTPPLYVEAEVISEEYDLISKDVTYGFGTYKEFKESDLRSSFDRKLDAIRQKVNDNFSNVNTIVKESLQGELQYFERKILKGNTPPDNPVNDLLWLDTSNPKVSVLRRYWNGEWIKSSAENADDVGAVTQEQAMYSDLSNTFVNLTVQHSRLMHDASVALESEYLVDTDIKVEVNNKLNDTIGVFNEIKQNLDSMTSETATIGKLVDTQALFLQYREKMQALYNTIENAKIAIDERFKLLQSQYTDEKFNEALNNVASKLGLTVNEDNQLVGEVDVSKQINESVREMTNEMLRDYVTSTEYQSDKNGIIERLNSADTERQQLSNEISDRVTLSEYNSGIDSTKQYADEQVNNLTLGNVNLIKSYHSPEYLKTATVEDDYSLLFSTSGKNINFFFYDSNGYTNTPLEANTDYILKLHEADENVEMGVFYNKGRNTIKTYTKDRVIRFNTADKVDFRILLIARDANVHAGKLSLYKGTKELDWTPNPEDVNAKIDQAKASAEKSSKAYTDDKVQQVNQTLSTHETRLTQNGKDIALRATQEELNASKKTLSRVIADLTVNTTTGLTMTYDENGAIQSHTIGPDGIKLKGDRVDITVNKDFNVLVNDVANKADETNIINKINLSREGLDINVNKIGIRGGNDVSYVDIRNDQIELSGEYTRTFRGDTQKDFVYTRIKDGLLRFRNNTRNRSLYYSDFGISTYVDGGPNESSGTLQFFDYTYSKNARGVTLNSVTGVVALRSDNNSIVIESSLTTNIESNNYSVYIRPFKQSRAGLNEFQFYVKDADSSSNTDGCILFGNLTDPNGVHGSGIRFSKSRTDNILYVTNPNGDIGTGDISVRAAEIRDYIRTIGMLEIRQWSDSKAFNQIKVGAVNTTNSVVMASHSGGNAYYGVGGGSNEMRVTNNNGYNGGNTSYKPVRASAFNNASLAEYKKDIKVWDYDALSVIANELELYQYRYKGDTDDQMLHRGVVIGAGYSTPAEFVFGDGVNLYEMLTWSLRSIQQLNEKIKELEEQLNEQTTS</sequence>
<dbReference type="Proteomes" id="UP000256409">
    <property type="component" value="Unassembled WGS sequence"/>
</dbReference>
<comment type="caution">
    <text evidence="2">The sequence shown here is derived from an EMBL/GenBank/DDBJ whole genome shotgun (WGS) entry which is preliminary data.</text>
</comment>
<dbReference type="NCBIfam" id="TIGR01665">
    <property type="entry name" value="put_anti_recept"/>
    <property type="match status" value="1"/>
</dbReference>
<dbReference type="EMBL" id="QQPC01000054">
    <property type="protein sequence ID" value="REA81034.1"/>
    <property type="molecule type" value="Genomic_DNA"/>
</dbReference>
<accession>A0A3D8ZFT1</accession>
<gene>
    <name evidence="2" type="ORF">DV961_08395</name>
</gene>
<evidence type="ECO:0000313" key="2">
    <source>
        <dbReference type="EMBL" id="REA81034.1"/>
    </source>
</evidence>
<dbReference type="OrthoDB" id="2240714at2"/>
<evidence type="ECO:0008006" key="4">
    <source>
        <dbReference type="Google" id="ProtNLM"/>
    </source>
</evidence>
<name>A0A3D8ZFT1_STAPS</name>
<keyword evidence="1" id="KW-0175">Coiled coil</keyword>
<evidence type="ECO:0000256" key="1">
    <source>
        <dbReference type="SAM" id="Coils"/>
    </source>
</evidence>
<evidence type="ECO:0000313" key="3">
    <source>
        <dbReference type="Proteomes" id="UP000256409"/>
    </source>
</evidence>
<dbReference type="RefSeq" id="WP_115834446.1">
    <property type="nucleotide sequence ID" value="NZ_JANPRM010000012.1"/>
</dbReference>
<feature type="coiled-coil region" evidence="1">
    <location>
        <begin position="1299"/>
        <end position="1326"/>
    </location>
</feature>